<evidence type="ECO:0000313" key="10">
    <source>
        <dbReference type="EnsemblPlants" id="ONIVA02G24870.1"/>
    </source>
</evidence>
<keyword evidence="4" id="KW-0732">Signal</keyword>
<feature type="compositionally biased region" description="Gly residues" evidence="8">
    <location>
        <begin position="442"/>
        <end position="453"/>
    </location>
</feature>
<keyword evidence="7" id="KW-0325">Glycoprotein</keyword>
<organism evidence="10">
    <name type="scientific">Oryza nivara</name>
    <name type="common">Indian wild rice</name>
    <name type="synonym">Oryza sativa f. spontanea</name>
    <dbReference type="NCBI Taxonomy" id="4536"/>
    <lineage>
        <taxon>Eukaryota</taxon>
        <taxon>Viridiplantae</taxon>
        <taxon>Streptophyta</taxon>
        <taxon>Embryophyta</taxon>
        <taxon>Tracheophyta</taxon>
        <taxon>Spermatophyta</taxon>
        <taxon>Magnoliopsida</taxon>
        <taxon>Liliopsida</taxon>
        <taxon>Poales</taxon>
        <taxon>Poaceae</taxon>
        <taxon>BOP clade</taxon>
        <taxon>Oryzoideae</taxon>
        <taxon>Oryzeae</taxon>
        <taxon>Oryzinae</taxon>
        <taxon>Oryza</taxon>
    </lineage>
</organism>
<dbReference type="InterPro" id="IPR044788">
    <property type="entry name" value="X8_dom_prot"/>
</dbReference>
<protein>
    <recommendedName>
        <fullName evidence="9">X8 domain-containing protein</fullName>
    </recommendedName>
</protein>
<keyword evidence="2" id="KW-1003">Cell membrane</keyword>
<reference evidence="10" key="2">
    <citation type="submission" date="2018-04" db="EMBL/GenBank/DDBJ databases">
        <title>OnivRS2 (Oryza nivara Reference Sequence Version 2).</title>
        <authorList>
            <person name="Zhang J."/>
            <person name="Kudrna D."/>
            <person name="Lee S."/>
            <person name="Talag J."/>
            <person name="Rajasekar S."/>
            <person name="Welchert J."/>
            <person name="Hsing Y.-I."/>
            <person name="Wing R.A."/>
        </authorList>
    </citation>
    <scope>NUCLEOTIDE SEQUENCE [LARGE SCALE GENOMIC DNA]</scope>
    <source>
        <strain evidence="10">SL10</strain>
    </source>
</reference>
<dbReference type="SUPFAM" id="SSF51445">
    <property type="entry name" value="(Trans)glycosidases"/>
    <property type="match status" value="1"/>
</dbReference>
<feature type="compositionally biased region" description="Polar residues" evidence="8">
    <location>
        <begin position="391"/>
        <end position="403"/>
    </location>
</feature>
<dbReference type="Pfam" id="PF07983">
    <property type="entry name" value="X8"/>
    <property type="match status" value="1"/>
</dbReference>
<accession>A0A0E0G931</accession>
<dbReference type="EnsemblPlants" id="ONIVA02G24870.1">
    <property type="protein sequence ID" value="ONIVA02G24870.1"/>
    <property type="gene ID" value="ONIVA02G24870"/>
</dbReference>
<evidence type="ECO:0000259" key="9">
    <source>
        <dbReference type="SMART" id="SM00768"/>
    </source>
</evidence>
<keyword evidence="11" id="KW-1185">Reference proteome</keyword>
<dbReference type="Proteomes" id="UP000006591">
    <property type="component" value="Chromosome 2"/>
</dbReference>
<dbReference type="GO" id="GO:0009506">
    <property type="term" value="C:plasmodesma"/>
    <property type="evidence" value="ECO:0007669"/>
    <property type="project" value="UniProtKB-ARBA"/>
</dbReference>
<feature type="compositionally biased region" description="Low complexity" evidence="8">
    <location>
        <begin position="454"/>
        <end position="471"/>
    </location>
</feature>
<dbReference type="Gene3D" id="1.20.58.1040">
    <property type="match status" value="1"/>
</dbReference>
<evidence type="ECO:0000256" key="5">
    <source>
        <dbReference type="ARBA" id="ARBA00023136"/>
    </source>
</evidence>
<keyword evidence="3" id="KW-0449">Lipoprotein</keyword>
<name>A0A0E0G931_ORYNI</name>
<dbReference type="AlphaFoldDB" id="A0A0E0G931"/>
<dbReference type="InterPro" id="IPR017853">
    <property type="entry name" value="GH"/>
</dbReference>
<evidence type="ECO:0000256" key="3">
    <source>
        <dbReference type="ARBA" id="ARBA00022622"/>
    </source>
</evidence>
<dbReference type="PANTHER" id="PTHR31044:SF127">
    <property type="entry name" value="X8 DOMAIN-CONTAINING PROTEIN"/>
    <property type="match status" value="1"/>
</dbReference>
<evidence type="ECO:0000256" key="4">
    <source>
        <dbReference type="ARBA" id="ARBA00022729"/>
    </source>
</evidence>
<dbReference type="Gramene" id="ONIVA02G24870.1">
    <property type="protein sequence ID" value="ONIVA02G24870.1"/>
    <property type="gene ID" value="ONIVA02G24870"/>
</dbReference>
<dbReference type="Gene3D" id="3.20.20.80">
    <property type="entry name" value="Glycosidases"/>
    <property type="match status" value="1"/>
</dbReference>
<dbReference type="GO" id="GO:0005886">
    <property type="term" value="C:plasma membrane"/>
    <property type="evidence" value="ECO:0007669"/>
    <property type="project" value="UniProtKB-SubCell"/>
</dbReference>
<sequence>MAVALPSLCSSLLGSQLQLQLQLLSAGWLISSKNTVTEEIPRPGFSSGRSETRRDPRLRAGRALCYSQVQEVHQEVALPVAPSIINDVGQKMAGNHTFAHLSWTYVGANTIPSPENSPSEFAKIVQSKQTKHARVFIGGADHRITHVVAGDDVVARSPGNAYFLLPAMANLHAALAASRLDGRVKVSSAVSGAALQAPPAWAAAAVAGGLLRFLNATGAPLFLKTRPSESTDTMVDAAYGAMRALGFPGGAIPVIAAPVETEEFGGGATTVVYHSYLLQASGGVGGGERRSLATSAGMFCVALQNADAAALQAGLNWACGPGQADCAAIQPGGACYKQNNLPALASYAYNDYYQKMASTGATCSFNGTATTTTADPSSGSCVFTGSSMAGGSNTSVPGASPPTTLSPPAGLTPPVGTSPPTDFSPPAAGTTPPAGGFTPPAGGFGTPPSGGFGTPPSGFGPPGSFNGSGSSFGPSSAFSPYGGAGHRDGGASGARLAAAALAVLLLSVDLM</sequence>
<comment type="subcellular location">
    <subcellularLocation>
        <location evidence="1">Cell membrane</location>
        <topology evidence="1">Lipid-anchor</topology>
        <topology evidence="1">GPI-anchor</topology>
    </subcellularLocation>
</comment>
<dbReference type="GO" id="GO:0098552">
    <property type="term" value="C:side of membrane"/>
    <property type="evidence" value="ECO:0007669"/>
    <property type="project" value="UniProtKB-KW"/>
</dbReference>
<evidence type="ECO:0000256" key="1">
    <source>
        <dbReference type="ARBA" id="ARBA00004609"/>
    </source>
</evidence>
<reference evidence="10" key="1">
    <citation type="submission" date="2015-04" db="UniProtKB">
        <authorList>
            <consortium name="EnsemblPlants"/>
        </authorList>
    </citation>
    <scope>IDENTIFICATION</scope>
    <source>
        <strain evidence="10">SL10</strain>
    </source>
</reference>
<dbReference type="eggNOG" id="ENOG502QS8U">
    <property type="taxonomic scope" value="Eukaryota"/>
</dbReference>
<keyword evidence="5" id="KW-0472">Membrane</keyword>
<evidence type="ECO:0000313" key="11">
    <source>
        <dbReference type="Proteomes" id="UP000006591"/>
    </source>
</evidence>
<keyword evidence="3" id="KW-0336">GPI-anchor</keyword>
<feature type="region of interest" description="Disordered" evidence="8">
    <location>
        <begin position="391"/>
        <end position="471"/>
    </location>
</feature>
<keyword evidence="6" id="KW-1015">Disulfide bond</keyword>
<dbReference type="STRING" id="4536.A0A0E0G931"/>
<evidence type="ECO:0000256" key="8">
    <source>
        <dbReference type="SAM" id="MobiDB-lite"/>
    </source>
</evidence>
<evidence type="ECO:0000256" key="2">
    <source>
        <dbReference type="ARBA" id="ARBA00022475"/>
    </source>
</evidence>
<dbReference type="InterPro" id="IPR012946">
    <property type="entry name" value="X8"/>
</dbReference>
<dbReference type="SMART" id="SM00768">
    <property type="entry name" value="X8"/>
    <property type="match status" value="1"/>
</dbReference>
<dbReference type="PANTHER" id="PTHR31044">
    <property type="entry name" value="BETA-1,3 GLUCANASE"/>
    <property type="match status" value="1"/>
</dbReference>
<proteinExistence type="predicted"/>
<evidence type="ECO:0000256" key="6">
    <source>
        <dbReference type="ARBA" id="ARBA00023157"/>
    </source>
</evidence>
<feature type="compositionally biased region" description="Low complexity" evidence="8">
    <location>
        <begin position="424"/>
        <end position="441"/>
    </location>
</feature>
<feature type="domain" description="X8" evidence="9">
    <location>
        <begin position="298"/>
        <end position="383"/>
    </location>
</feature>
<evidence type="ECO:0000256" key="7">
    <source>
        <dbReference type="ARBA" id="ARBA00023180"/>
    </source>
</evidence>
<dbReference type="FunFam" id="1.20.58.1040:FF:000001">
    <property type="entry name" value="Glucan endo-1,3-beta-glucosidase 4"/>
    <property type="match status" value="1"/>
</dbReference>